<name>A0AAV2PQ53_MEGNR</name>
<feature type="transmembrane region" description="Helical" evidence="1">
    <location>
        <begin position="6"/>
        <end position="33"/>
    </location>
</feature>
<evidence type="ECO:0000256" key="1">
    <source>
        <dbReference type="SAM" id="Phobius"/>
    </source>
</evidence>
<gene>
    <name evidence="2" type="ORF">MNOR_LOCUS3222</name>
</gene>
<reference evidence="2 3" key="1">
    <citation type="submission" date="2024-05" db="EMBL/GenBank/DDBJ databases">
        <authorList>
            <person name="Wallberg A."/>
        </authorList>
    </citation>
    <scope>NUCLEOTIDE SEQUENCE [LARGE SCALE GENOMIC DNA]</scope>
</reference>
<proteinExistence type="predicted"/>
<keyword evidence="3" id="KW-1185">Reference proteome</keyword>
<dbReference type="EMBL" id="CAXKWB010001077">
    <property type="protein sequence ID" value="CAL4063259.1"/>
    <property type="molecule type" value="Genomic_DNA"/>
</dbReference>
<dbReference type="AlphaFoldDB" id="A0AAV2PQ53"/>
<accession>A0AAV2PQ53</accession>
<evidence type="ECO:0000313" key="2">
    <source>
        <dbReference type="EMBL" id="CAL4063259.1"/>
    </source>
</evidence>
<keyword evidence="1" id="KW-0472">Membrane</keyword>
<comment type="caution">
    <text evidence="2">The sequence shown here is derived from an EMBL/GenBank/DDBJ whole genome shotgun (WGS) entry which is preliminary data.</text>
</comment>
<keyword evidence="1" id="KW-0812">Transmembrane</keyword>
<keyword evidence="1" id="KW-1133">Transmembrane helix</keyword>
<protein>
    <submittedName>
        <fullName evidence="2">Uncharacterized protein</fullName>
    </submittedName>
</protein>
<dbReference type="Proteomes" id="UP001497623">
    <property type="component" value="Unassembled WGS sequence"/>
</dbReference>
<organism evidence="2 3">
    <name type="scientific">Meganyctiphanes norvegica</name>
    <name type="common">Northern krill</name>
    <name type="synonym">Thysanopoda norvegica</name>
    <dbReference type="NCBI Taxonomy" id="48144"/>
    <lineage>
        <taxon>Eukaryota</taxon>
        <taxon>Metazoa</taxon>
        <taxon>Ecdysozoa</taxon>
        <taxon>Arthropoda</taxon>
        <taxon>Crustacea</taxon>
        <taxon>Multicrustacea</taxon>
        <taxon>Malacostraca</taxon>
        <taxon>Eumalacostraca</taxon>
        <taxon>Eucarida</taxon>
        <taxon>Euphausiacea</taxon>
        <taxon>Euphausiidae</taxon>
        <taxon>Meganyctiphanes</taxon>
    </lineage>
</organism>
<evidence type="ECO:0000313" key="3">
    <source>
        <dbReference type="Proteomes" id="UP001497623"/>
    </source>
</evidence>
<sequence length="360" mass="40782">MSPRNVVMLCSCTHIRVLLIVGCVVLSTTIFLLDVASIVRDSNEFTRTLVDQHGSKHMTVGSKKKVPWWDGGTECASTNVSSLGKFQHSTGSIAEAEASCGERASAMGTDQKVVSFTLYGDDPQYAQGLEDNIVTIAQLYPGYLVRLYTDPRGNKDLLCPLLQQYPTLFVCDVTSLPGIHDQLMNIHPQMWRFAPMGDPQVQILLVRDIDSLVSPREVAAVREWLLSDTVLHTMRDHPQHHEPIMAGMWGVRTKKKVTAKHLADIKNEMFANARGDFSHGLDQKLLKKVVWAQLHTNTYGHDSFKCHTFWHSHPWPTKRPDDRAFVGSPVFRAEWKNNLAIEMECPDYCRPKKHKDWIYC</sequence>